<dbReference type="InterPro" id="IPR027417">
    <property type="entry name" value="P-loop_NTPase"/>
</dbReference>
<reference evidence="18" key="1">
    <citation type="submission" date="2013-10" db="EMBL/GenBank/DDBJ databases">
        <authorList>
            <person name="Schartl M."/>
            <person name="Warren W."/>
        </authorList>
    </citation>
    <scope>NUCLEOTIDE SEQUENCE [LARGE SCALE GENOMIC DNA]</scope>
    <source>
        <strain evidence="18">female</strain>
    </source>
</reference>
<dbReference type="InterPro" id="IPR045058">
    <property type="entry name" value="GIMA/IAN/Toc"/>
</dbReference>
<dbReference type="SUPFAM" id="SSF52540">
    <property type="entry name" value="P-loop containing nucleoside triphosphate hydrolases"/>
    <property type="match status" value="1"/>
</dbReference>
<dbReference type="GO" id="GO:0005829">
    <property type="term" value="C:cytosol"/>
    <property type="evidence" value="ECO:0007669"/>
    <property type="project" value="UniProtKB-SubCell"/>
</dbReference>
<evidence type="ECO:0000256" key="8">
    <source>
        <dbReference type="ARBA" id="ARBA00022741"/>
    </source>
</evidence>
<accession>A0A096LTT7</accession>
<evidence type="ECO:0000256" key="2">
    <source>
        <dbReference type="ARBA" id="ARBA00004240"/>
    </source>
</evidence>
<keyword evidence="18" id="KW-1185">Reference proteome</keyword>
<keyword evidence="10" id="KW-0333">Golgi apparatus</keyword>
<dbReference type="PROSITE" id="PS51720">
    <property type="entry name" value="G_AIG1"/>
    <property type="match status" value="1"/>
</dbReference>
<dbReference type="eggNOG" id="ENOG502RB0C">
    <property type="taxonomic scope" value="Eukaryota"/>
</dbReference>
<dbReference type="AlphaFoldDB" id="A0A096LTT7"/>
<keyword evidence="6" id="KW-0963">Cytoplasm</keyword>
<evidence type="ECO:0000256" key="9">
    <source>
        <dbReference type="ARBA" id="ARBA00022824"/>
    </source>
</evidence>
<feature type="domain" description="AIG1-type G" evidence="16">
    <location>
        <begin position="194"/>
        <end position="397"/>
    </location>
</feature>
<dbReference type="GeneTree" id="ENSGT01120000271858"/>
<dbReference type="PANTHER" id="PTHR10903">
    <property type="entry name" value="GTPASE, IMAP FAMILY MEMBER-RELATED"/>
    <property type="match status" value="1"/>
</dbReference>
<comment type="subcellular location">
    <subcellularLocation>
        <location evidence="3">Cytoplasm</location>
        <location evidence="3">Cytosol</location>
    </subcellularLocation>
    <subcellularLocation>
        <location evidence="2">Endoplasmic reticulum</location>
    </subcellularLocation>
    <subcellularLocation>
        <location evidence="4">Golgi apparatus</location>
    </subcellularLocation>
    <subcellularLocation>
        <location evidence="1">Mitochondrion</location>
    </subcellularLocation>
</comment>
<evidence type="ECO:0000313" key="17">
    <source>
        <dbReference type="Ensembl" id="ENSPFOP00000022578.1"/>
    </source>
</evidence>
<comment type="function">
    <text evidence="13">Exerts an anti-apoptotic effect in the immune system and is involved in responses to infections.</text>
</comment>
<dbReference type="Pfam" id="PF04548">
    <property type="entry name" value="AIG1"/>
    <property type="match status" value="1"/>
</dbReference>
<protein>
    <recommendedName>
        <fullName evidence="14">GTPase IMAP family member 8</fullName>
    </recommendedName>
    <alternativeName>
        <fullName evidence="15">Immune-associated nucleotide-binding protein 9</fullName>
    </alternativeName>
</protein>
<dbReference type="OMA" id="CEHAGDA"/>
<dbReference type="Gene3D" id="3.40.50.300">
    <property type="entry name" value="P-loop containing nucleotide triphosphate hydrolases"/>
    <property type="match status" value="2"/>
</dbReference>
<dbReference type="GO" id="GO:0005783">
    <property type="term" value="C:endoplasmic reticulum"/>
    <property type="evidence" value="ECO:0007669"/>
    <property type="project" value="UniProtKB-SubCell"/>
</dbReference>
<evidence type="ECO:0000313" key="18">
    <source>
        <dbReference type="Proteomes" id="UP000028760"/>
    </source>
</evidence>
<keyword evidence="12" id="KW-0342">GTP-binding</keyword>
<dbReference type="CDD" id="cd01852">
    <property type="entry name" value="AIG1"/>
    <property type="match status" value="1"/>
</dbReference>
<evidence type="ECO:0000256" key="3">
    <source>
        <dbReference type="ARBA" id="ARBA00004514"/>
    </source>
</evidence>
<comment type="similarity">
    <text evidence="5">Belongs to the TRAFAC class TrmE-Era-EngA-EngB-Septin-like GTPase superfamily. AIG1/Toc34/Toc159-like paraseptin GTPase family. IAN subfamily.</text>
</comment>
<evidence type="ECO:0000256" key="13">
    <source>
        <dbReference type="ARBA" id="ARBA00056809"/>
    </source>
</evidence>
<dbReference type="GO" id="GO:0005739">
    <property type="term" value="C:mitochondrion"/>
    <property type="evidence" value="ECO:0007669"/>
    <property type="project" value="UniProtKB-SubCell"/>
</dbReference>
<dbReference type="EMBL" id="AYCK01026462">
    <property type="status" value="NOT_ANNOTATED_CDS"/>
    <property type="molecule type" value="Genomic_DNA"/>
</dbReference>
<evidence type="ECO:0000256" key="15">
    <source>
        <dbReference type="ARBA" id="ARBA00077278"/>
    </source>
</evidence>
<dbReference type="STRING" id="48698.ENSPFOP00000022578"/>
<evidence type="ECO:0000256" key="5">
    <source>
        <dbReference type="ARBA" id="ARBA00008535"/>
    </source>
</evidence>
<evidence type="ECO:0000259" key="16">
    <source>
        <dbReference type="PROSITE" id="PS51720"/>
    </source>
</evidence>
<name>A0A096LTT7_POEFO</name>
<proteinExistence type="inferred from homology"/>
<evidence type="ECO:0000256" key="14">
    <source>
        <dbReference type="ARBA" id="ARBA00073539"/>
    </source>
</evidence>
<dbReference type="PANTHER" id="PTHR10903:SF188">
    <property type="entry name" value="GTPASE IMAP FAMILY MEMBER 2-LIKE-RELATED"/>
    <property type="match status" value="1"/>
</dbReference>
<evidence type="ECO:0000256" key="1">
    <source>
        <dbReference type="ARBA" id="ARBA00004173"/>
    </source>
</evidence>
<dbReference type="Ensembl" id="ENSPFOT00000027715.1">
    <property type="protein sequence ID" value="ENSPFOP00000022578.1"/>
    <property type="gene ID" value="ENSPFOG00000021904.1"/>
</dbReference>
<evidence type="ECO:0000256" key="4">
    <source>
        <dbReference type="ARBA" id="ARBA00004555"/>
    </source>
</evidence>
<dbReference type="GO" id="GO:0005794">
    <property type="term" value="C:Golgi apparatus"/>
    <property type="evidence" value="ECO:0007669"/>
    <property type="project" value="UniProtKB-SubCell"/>
</dbReference>
<dbReference type="FunFam" id="3.40.50.300:FF:000536">
    <property type="entry name" value="GTPase IMAP family member 8"/>
    <property type="match status" value="1"/>
</dbReference>
<keyword evidence="8" id="KW-0547">Nucleotide-binding</keyword>
<evidence type="ECO:0000256" key="10">
    <source>
        <dbReference type="ARBA" id="ARBA00023034"/>
    </source>
</evidence>
<reference evidence="17" key="3">
    <citation type="submission" date="2025-09" db="UniProtKB">
        <authorList>
            <consortium name="Ensembl"/>
        </authorList>
    </citation>
    <scope>IDENTIFICATION</scope>
</reference>
<evidence type="ECO:0000256" key="11">
    <source>
        <dbReference type="ARBA" id="ARBA00023128"/>
    </source>
</evidence>
<keyword evidence="11" id="KW-0496">Mitochondrion</keyword>
<dbReference type="InterPro" id="IPR006703">
    <property type="entry name" value="G_AIG1"/>
</dbReference>
<organism evidence="17 18">
    <name type="scientific">Poecilia formosa</name>
    <name type="common">Amazon molly</name>
    <name type="synonym">Limia formosa</name>
    <dbReference type="NCBI Taxonomy" id="48698"/>
    <lineage>
        <taxon>Eukaryota</taxon>
        <taxon>Metazoa</taxon>
        <taxon>Chordata</taxon>
        <taxon>Craniata</taxon>
        <taxon>Vertebrata</taxon>
        <taxon>Euteleostomi</taxon>
        <taxon>Actinopterygii</taxon>
        <taxon>Neopterygii</taxon>
        <taxon>Teleostei</taxon>
        <taxon>Neoteleostei</taxon>
        <taxon>Acanthomorphata</taxon>
        <taxon>Ovalentaria</taxon>
        <taxon>Atherinomorphae</taxon>
        <taxon>Cyprinodontiformes</taxon>
        <taxon>Poeciliidae</taxon>
        <taxon>Poeciliinae</taxon>
        <taxon>Poecilia</taxon>
    </lineage>
</organism>
<reference evidence="17" key="2">
    <citation type="submission" date="2025-08" db="UniProtKB">
        <authorList>
            <consortium name="Ensembl"/>
        </authorList>
    </citation>
    <scope>IDENTIFICATION</scope>
</reference>
<keyword evidence="7" id="KW-0677">Repeat</keyword>
<sequence length="397" mass="45357">IRILILGEGTKKKAELARQVFRDQDFHVQKSYSQYMTFLGQWRGKRVTMMTSPDLYNLKDNKMKEVVKRCSPRPNALLLLVNPSNFLEIQRKKLYYMLNLFDFDALKHSVVITTQESGLDYPLTEQLISDCEGRCYEMFTSDNEQLMKKVENIVNQNRQRQREKVSLKNLISAFVEFSGRIIILHVSTPVFHPADPLRMVLIGKTGSGKSSSGNTILGRKVFKSEVSPQSVTKTCEKAHCEVDGRHVVVVDTPGVFDNNLTSDQVNEELKSCISLVAPGPHVFLLVLPIGRFTKGEDTKTLRLIEEVLGENYKKFTVVLFTRGDTLKYDEIFIEEYTEDGCDEACKDLIRDCGGRFHVFNNFDQNNRSQVTELIEMIDDMGRKNEGSCYTSEMLSVN</sequence>
<dbReference type="Proteomes" id="UP000028760">
    <property type="component" value="Unassembled WGS sequence"/>
</dbReference>
<dbReference type="GO" id="GO:0005525">
    <property type="term" value="F:GTP binding"/>
    <property type="evidence" value="ECO:0007669"/>
    <property type="project" value="UniProtKB-KW"/>
</dbReference>
<keyword evidence="9" id="KW-0256">Endoplasmic reticulum</keyword>
<evidence type="ECO:0000256" key="7">
    <source>
        <dbReference type="ARBA" id="ARBA00022737"/>
    </source>
</evidence>
<evidence type="ECO:0000256" key="6">
    <source>
        <dbReference type="ARBA" id="ARBA00022490"/>
    </source>
</evidence>
<evidence type="ECO:0000256" key="12">
    <source>
        <dbReference type="ARBA" id="ARBA00023134"/>
    </source>
</evidence>